<dbReference type="Proteomes" id="UP001172159">
    <property type="component" value="Unassembled WGS sequence"/>
</dbReference>
<sequence length="320" mass="34667">MATPTYPITRFTPAATCGIGRDIYAVQKTCFMYAGNPPSTLVVHPTWLPECTAIQLGDPYDKLNPDCYARWSFRPGGTTTVSYAPCPVSYTVASSATYHPFWRGEDDRNRQTAIDVVGKQVYCCPEGDVKFTHDENGEQFKTRTAVHEGTTYSGDAFLLPACRGTMRGGRRTVTVIDYKDTMGWERRRDGAVRTEVWEGNKEVWAAAESYAATVFADGHTCYGNMNCTQYWLESYTSPVYVPTTVEETEVVTTSVEETDVVTSDGPVPVPSTGLGTGGLTPTPTQSGLAPASTNGAGARRVYLRAGLLAALTGAVVSLLV</sequence>
<feature type="region of interest" description="Disordered" evidence="1">
    <location>
        <begin position="261"/>
        <end position="292"/>
    </location>
</feature>
<reference evidence="2" key="1">
    <citation type="submission" date="2023-06" db="EMBL/GenBank/DDBJ databases">
        <title>Genome-scale phylogeny and comparative genomics of the fungal order Sordariales.</title>
        <authorList>
            <consortium name="Lawrence Berkeley National Laboratory"/>
            <person name="Hensen N."/>
            <person name="Bonometti L."/>
            <person name="Westerberg I."/>
            <person name="Brannstrom I.O."/>
            <person name="Guillou S."/>
            <person name="Cros-Aarteil S."/>
            <person name="Calhoun S."/>
            <person name="Haridas S."/>
            <person name="Kuo A."/>
            <person name="Mondo S."/>
            <person name="Pangilinan J."/>
            <person name="Riley R."/>
            <person name="Labutti K."/>
            <person name="Andreopoulos B."/>
            <person name="Lipzen A."/>
            <person name="Chen C."/>
            <person name="Yanf M."/>
            <person name="Daum C."/>
            <person name="Ng V."/>
            <person name="Clum A."/>
            <person name="Steindorff A."/>
            <person name="Ohm R."/>
            <person name="Martin F."/>
            <person name="Silar P."/>
            <person name="Natvig D."/>
            <person name="Lalanne C."/>
            <person name="Gautier V."/>
            <person name="Ament-Velasquez S.L."/>
            <person name="Kruys A."/>
            <person name="Hutchinson M.I."/>
            <person name="Powell A.J."/>
            <person name="Barry K."/>
            <person name="Miller A.N."/>
            <person name="Grigoriev I.V."/>
            <person name="Debuchy R."/>
            <person name="Gladieux P."/>
            <person name="Thoren M.H."/>
            <person name="Johannesson H."/>
        </authorList>
    </citation>
    <scope>NUCLEOTIDE SEQUENCE</scope>
    <source>
        <strain evidence="2">CBS 540.89</strain>
    </source>
</reference>
<name>A0AA40DIP9_9PEZI</name>
<dbReference type="EMBL" id="JAUKTV010000028">
    <property type="protein sequence ID" value="KAK0701403.1"/>
    <property type="molecule type" value="Genomic_DNA"/>
</dbReference>
<gene>
    <name evidence="2" type="ORF">B0T21DRAFT_378890</name>
</gene>
<keyword evidence="3" id="KW-1185">Reference proteome</keyword>
<evidence type="ECO:0000313" key="2">
    <source>
        <dbReference type="EMBL" id="KAK0701403.1"/>
    </source>
</evidence>
<protein>
    <submittedName>
        <fullName evidence="2">Uncharacterized protein</fullName>
    </submittedName>
</protein>
<comment type="caution">
    <text evidence="2">The sequence shown here is derived from an EMBL/GenBank/DDBJ whole genome shotgun (WGS) entry which is preliminary data.</text>
</comment>
<organism evidence="2 3">
    <name type="scientific">Apiosordaria backusii</name>
    <dbReference type="NCBI Taxonomy" id="314023"/>
    <lineage>
        <taxon>Eukaryota</taxon>
        <taxon>Fungi</taxon>
        <taxon>Dikarya</taxon>
        <taxon>Ascomycota</taxon>
        <taxon>Pezizomycotina</taxon>
        <taxon>Sordariomycetes</taxon>
        <taxon>Sordariomycetidae</taxon>
        <taxon>Sordariales</taxon>
        <taxon>Lasiosphaeriaceae</taxon>
        <taxon>Apiosordaria</taxon>
    </lineage>
</organism>
<evidence type="ECO:0000256" key="1">
    <source>
        <dbReference type="SAM" id="MobiDB-lite"/>
    </source>
</evidence>
<proteinExistence type="predicted"/>
<evidence type="ECO:0000313" key="3">
    <source>
        <dbReference type="Proteomes" id="UP001172159"/>
    </source>
</evidence>
<accession>A0AA40DIP9</accession>
<dbReference type="AlphaFoldDB" id="A0AA40DIP9"/>
<feature type="compositionally biased region" description="Low complexity" evidence="1">
    <location>
        <begin position="261"/>
        <end position="284"/>
    </location>
</feature>